<gene>
    <name evidence="8" type="ORF">HZA61_15035</name>
</gene>
<keyword evidence="1" id="KW-0677">Repeat</keyword>
<feature type="domain" description="ABC transporter" evidence="7">
    <location>
        <begin position="328"/>
        <end position="542"/>
    </location>
</feature>
<dbReference type="InterPro" id="IPR003593">
    <property type="entry name" value="AAA+_ATPase"/>
</dbReference>
<evidence type="ECO:0000313" key="9">
    <source>
        <dbReference type="Proteomes" id="UP000696931"/>
    </source>
</evidence>
<keyword evidence="3 8" id="KW-0067">ATP-binding</keyword>
<dbReference type="GO" id="GO:0005524">
    <property type="term" value="F:ATP binding"/>
    <property type="evidence" value="ECO:0007669"/>
    <property type="project" value="UniProtKB-KW"/>
</dbReference>
<dbReference type="Pfam" id="PF12848">
    <property type="entry name" value="ABC_tran_Xtn"/>
    <property type="match status" value="1"/>
</dbReference>
<dbReference type="Pfam" id="PF16326">
    <property type="entry name" value="ABC_tran_CTD"/>
    <property type="match status" value="1"/>
</dbReference>
<keyword evidence="2" id="KW-0547">Nucleotide-binding</keyword>
<dbReference type="Gene3D" id="3.40.50.300">
    <property type="entry name" value="P-loop containing nucleotide triphosphate hydrolases"/>
    <property type="match status" value="2"/>
</dbReference>
<dbReference type="AlphaFoldDB" id="A0A933W9M9"/>
<evidence type="ECO:0000259" key="6">
    <source>
        <dbReference type="PROSITE" id="PS50206"/>
    </source>
</evidence>
<feature type="compositionally biased region" description="Basic and acidic residues" evidence="5">
    <location>
        <begin position="578"/>
        <end position="594"/>
    </location>
</feature>
<evidence type="ECO:0000256" key="1">
    <source>
        <dbReference type="ARBA" id="ARBA00022737"/>
    </source>
</evidence>
<organism evidence="8 9">
    <name type="scientific">Eiseniibacteriota bacterium</name>
    <dbReference type="NCBI Taxonomy" id="2212470"/>
    <lineage>
        <taxon>Bacteria</taxon>
        <taxon>Candidatus Eiseniibacteriota</taxon>
    </lineage>
</organism>
<dbReference type="GO" id="GO:0003677">
    <property type="term" value="F:DNA binding"/>
    <property type="evidence" value="ECO:0007669"/>
    <property type="project" value="InterPro"/>
</dbReference>
<feature type="domain" description="ABC transporter" evidence="7">
    <location>
        <begin position="2"/>
        <end position="260"/>
    </location>
</feature>
<dbReference type="PROSITE" id="PS00211">
    <property type="entry name" value="ABC_TRANSPORTER_1"/>
    <property type="match status" value="2"/>
</dbReference>
<evidence type="ECO:0000256" key="5">
    <source>
        <dbReference type="SAM" id="MobiDB-lite"/>
    </source>
</evidence>
<dbReference type="PROSITE" id="PS50206">
    <property type="entry name" value="RHODANESE_3"/>
    <property type="match status" value="1"/>
</dbReference>
<reference evidence="8" key="1">
    <citation type="submission" date="2020-07" db="EMBL/GenBank/DDBJ databases">
        <title>Huge and variable diversity of episymbiotic CPR bacteria and DPANN archaea in groundwater ecosystems.</title>
        <authorList>
            <person name="He C.Y."/>
            <person name="Keren R."/>
            <person name="Whittaker M."/>
            <person name="Farag I.F."/>
            <person name="Doudna J."/>
            <person name="Cate J.H.D."/>
            <person name="Banfield J.F."/>
        </authorList>
    </citation>
    <scope>NUCLEOTIDE SEQUENCE</scope>
    <source>
        <strain evidence="8">NC_groundwater_1813_Pr3_B-0.1um_71_17</strain>
    </source>
</reference>
<dbReference type="SUPFAM" id="SSF52540">
    <property type="entry name" value="P-loop containing nucleoside triphosphate hydrolases"/>
    <property type="match status" value="2"/>
</dbReference>
<keyword evidence="4" id="KW-0175">Coiled coil</keyword>
<dbReference type="EMBL" id="JACRIW010000109">
    <property type="protein sequence ID" value="MBI5170802.1"/>
    <property type="molecule type" value="Genomic_DNA"/>
</dbReference>
<evidence type="ECO:0000256" key="3">
    <source>
        <dbReference type="ARBA" id="ARBA00022840"/>
    </source>
</evidence>
<feature type="region of interest" description="Disordered" evidence="5">
    <location>
        <begin position="543"/>
        <end position="594"/>
    </location>
</feature>
<dbReference type="GO" id="GO:0016887">
    <property type="term" value="F:ATP hydrolysis activity"/>
    <property type="evidence" value="ECO:0007669"/>
    <property type="project" value="InterPro"/>
</dbReference>
<dbReference type="InterPro" id="IPR032524">
    <property type="entry name" value="ABC_tran_C"/>
</dbReference>
<dbReference type="Proteomes" id="UP000696931">
    <property type="component" value="Unassembled WGS sequence"/>
</dbReference>
<dbReference type="CDD" id="cd03221">
    <property type="entry name" value="ABCF_EF-3"/>
    <property type="match status" value="2"/>
</dbReference>
<comment type="caution">
    <text evidence="8">The sequence shown here is derived from an EMBL/GenBank/DDBJ whole genome shotgun (WGS) entry which is preliminary data.</text>
</comment>
<evidence type="ECO:0000256" key="4">
    <source>
        <dbReference type="SAM" id="Coils"/>
    </source>
</evidence>
<dbReference type="PANTHER" id="PTHR19211:SF14">
    <property type="entry name" value="ATP-BINDING CASSETTE SUB-FAMILY F MEMBER 1"/>
    <property type="match status" value="1"/>
</dbReference>
<dbReference type="InterPro" id="IPR001763">
    <property type="entry name" value="Rhodanese-like_dom"/>
</dbReference>
<dbReference type="PANTHER" id="PTHR19211">
    <property type="entry name" value="ATP-BINDING TRANSPORT PROTEIN-RELATED"/>
    <property type="match status" value="1"/>
</dbReference>
<dbReference type="InterPro" id="IPR050611">
    <property type="entry name" value="ABCF"/>
</dbReference>
<sequence length="655" mass="72813">MIQLQSLRYSIGQRVLFEDLDWVIAPGDRCALVGPNGAGKTTLIRVILGEYTPEAGTCVVSKSTRIGYLPQEAAEKFDGTVLDRAMEAHRALLGMREELDELHVQLSTIQPDDPDLEALLERAGDLQHHLEMFDEHRLEPEARRVLSGLGFSEADQDRPLAEFSGGWRMRVALAALLLADPTVLFLDEPTNHLDLPAMEWLEDYLDNFRGALVVVSHDRVFLDRVATEVQELDRGTITPYSMRFTQYLEEKENRREQAEAANAQLEQKIAQLNRFVERFGAKNTKAAQAASKKKQIERLKEERVVIPRKAQHIRFAFPPPPNAGRLLVRLRDVDFAYGDRKILSGVNVEIERGDKIAIVGANGAGKTTLLRILAGQLAPTAGTHDAFPLTKMSYFAQHAAETLNGAHSVLDAVEEVADDAWRPRLRGLLGSFLFQGDDVFKLCRVLSGGERQRVALARMLMLPTNLLMLDEPTHHLDLAGKEVLEGGLEQYPGGVIVVTHDRSLMARVATRVLEVDGGRVKLYPGGYDDYESARLARVSAEKRAASAAPTPVAASTAKSGSAPKGSTPAAKTAAAPELSREAQKEQRRLQQKREKEVARIEKDIETREARMKALETILADPELYHDAAKSKTHVTEYETLRAEVESLWQRLEELA</sequence>
<proteinExistence type="predicted"/>
<dbReference type="InterPro" id="IPR017871">
    <property type="entry name" value="ABC_transporter-like_CS"/>
</dbReference>
<evidence type="ECO:0000259" key="7">
    <source>
        <dbReference type="PROSITE" id="PS50893"/>
    </source>
</evidence>
<dbReference type="InterPro" id="IPR027417">
    <property type="entry name" value="P-loop_NTPase"/>
</dbReference>
<dbReference type="SMART" id="SM00382">
    <property type="entry name" value="AAA"/>
    <property type="match status" value="2"/>
</dbReference>
<accession>A0A933W9M9</accession>
<feature type="coiled-coil region" evidence="4">
    <location>
        <begin position="244"/>
        <end position="302"/>
    </location>
</feature>
<evidence type="ECO:0000313" key="8">
    <source>
        <dbReference type="EMBL" id="MBI5170802.1"/>
    </source>
</evidence>
<dbReference type="InterPro" id="IPR032781">
    <property type="entry name" value="ABC_tran_Xtn"/>
</dbReference>
<dbReference type="Gene3D" id="1.10.287.380">
    <property type="entry name" value="Valyl-tRNA synthetase, C-terminal domain"/>
    <property type="match status" value="1"/>
</dbReference>
<protein>
    <submittedName>
        <fullName evidence="8">ABC-F family ATP-binding cassette domain-containing protein</fullName>
    </submittedName>
</protein>
<feature type="domain" description="Rhodanese" evidence="6">
    <location>
        <begin position="492"/>
        <end position="539"/>
    </location>
</feature>
<feature type="compositionally biased region" description="Low complexity" evidence="5">
    <location>
        <begin position="545"/>
        <end position="557"/>
    </location>
</feature>
<name>A0A933W9M9_UNCEI</name>
<dbReference type="InterPro" id="IPR037118">
    <property type="entry name" value="Val-tRNA_synth_C_sf"/>
</dbReference>
<dbReference type="InterPro" id="IPR003439">
    <property type="entry name" value="ABC_transporter-like_ATP-bd"/>
</dbReference>
<dbReference type="PROSITE" id="PS50893">
    <property type="entry name" value="ABC_TRANSPORTER_2"/>
    <property type="match status" value="2"/>
</dbReference>
<dbReference type="FunFam" id="3.40.50.300:FF:000011">
    <property type="entry name" value="Putative ABC transporter ATP-binding component"/>
    <property type="match status" value="1"/>
</dbReference>
<evidence type="ECO:0000256" key="2">
    <source>
        <dbReference type="ARBA" id="ARBA00022741"/>
    </source>
</evidence>
<dbReference type="Pfam" id="PF00005">
    <property type="entry name" value="ABC_tran"/>
    <property type="match status" value="2"/>
</dbReference>